<keyword evidence="2" id="KW-0012">Acyltransferase</keyword>
<dbReference type="Gene3D" id="3.40.630.30">
    <property type="match status" value="1"/>
</dbReference>
<dbReference type="InterPro" id="IPR016181">
    <property type="entry name" value="Acyl_CoA_acyltransferase"/>
</dbReference>
<feature type="domain" description="N-acetyltransferase" evidence="1">
    <location>
        <begin position="3"/>
        <end position="167"/>
    </location>
</feature>
<dbReference type="PANTHER" id="PTHR43072:SF8">
    <property type="entry name" value="ACYLTRANSFERASE FABY-RELATED"/>
    <property type="match status" value="1"/>
</dbReference>
<dbReference type="PROSITE" id="PS51186">
    <property type="entry name" value="GNAT"/>
    <property type="match status" value="1"/>
</dbReference>
<evidence type="ECO:0000259" key="1">
    <source>
        <dbReference type="PROSITE" id="PS51186"/>
    </source>
</evidence>
<evidence type="ECO:0000313" key="3">
    <source>
        <dbReference type="Proteomes" id="UP001595901"/>
    </source>
</evidence>
<dbReference type="PANTHER" id="PTHR43072">
    <property type="entry name" value="N-ACETYLTRANSFERASE"/>
    <property type="match status" value="1"/>
</dbReference>
<comment type="caution">
    <text evidence="2">The sequence shown here is derived from an EMBL/GenBank/DDBJ whole genome shotgun (WGS) entry which is preliminary data.</text>
</comment>
<evidence type="ECO:0000313" key="2">
    <source>
        <dbReference type="EMBL" id="MFC3932000.1"/>
    </source>
</evidence>
<accession>A0ABV8D144</accession>
<dbReference type="EC" id="2.3.-.-" evidence="2"/>
<dbReference type="CDD" id="cd04301">
    <property type="entry name" value="NAT_SF"/>
    <property type="match status" value="1"/>
</dbReference>
<dbReference type="RefSeq" id="WP_380430958.1">
    <property type="nucleotide sequence ID" value="NZ_JBHSAC010000039.1"/>
</dbReference>
<sequence>MTSIIRLARLEDAEELLAIYTPYVKDTAISFEYQAPSLEDFRQRMQTINQTYPYLVAEINGELVGYAYACTFHQREAYQWLAELAIYLAPHAQGLGLGRLFYEHLENCLTAQGVLAALACIATTEEPDAYLNNNSQEFHEHLGYHVVGHFKEAGFKFGHWYDMKWLKKKLADNPEHPQPILPFYKTDLYQSYYNKTRF</sequence>
<organism evidence="2 3">
    <name type="scientific">Streptococcus dentapri</name>
    <dbReference type="NCBI Taxonomy" id="573564"/>
    <lineage>
        <taxon>Bacteria</taxon>
        <taxon>Bacillati</taxon>
        <taxon>Bacillota</taxon>
        <taxon>Bacilli</taxon>
        <taxon>Lactobacillales</taxon>
        <taxon>Streptococcaceae</taxon>
        <taxon>Streptococcus</taxon>
    </lineage>
</organism>
<gene>
    <name evidence="2" type="ORF">ACFOSE_04280</name>
</gene>
<keyword evidence="2" id="KW-0808">Transferase</keyword>
<proteinExistence type="predicted"/>
<dbReference type="Pfam" id="PF13420">
    <property type="entry name" value="Acetyltransf_4"/>
    <property type="match status" value="1"/>
</dbReference>
<name>A0ABV8D144_9STRE</name>
<reference evidence="3" key="1">
    <citation type="journal article" date="2019" name="Int. J. Syst. Evol. Microbiol.">
        <title>The Global Catalogue of Microorganisms (GCM) 10K type strain sequencing project: providing services to taxonomists for standard genome sequencing and annotation.</title>
        <authorList>
            <consortium name="The Broad Institute Genomics Platform"/>
            <consortium name="The Broad Institute Genome Sequencing Center for Infectious Disease"/>
            <person name="Wu L."/>
            <person name="Ma J."/>
        </authorList>
    </citation>
    <scope>NUCLEOTIDE SEQUENCE [LARGE SCALE GENOMIC DNA]</scope>
    <source>
        <strain evidence="3">CCUG 58728</strain>
    </source>
</reference>
<dbReference type="Proteomes" id="UP001595901">
    <property type="component" value="Unassembled WGS sequence"/>
</dbReference>
<dbReference type="SUPFAM" id="SSF55729">
    <property type="entry name" value="Acyl-CoA N-acyltransferases (Nat)"/>
    <property type="match status" value="1"/>
</dbReference>
<dbReference type="InterPro" id="IPR000182">
    <property type="entry name" value="GNAT_dom"/>
</dbReference>
<protein>
    <submittedName>
        <fullName evidence="2">GNAT family N-acetyltransferase</fullName>
        <ecNumber evidence="2">2.3.-.-</ecNumber>
    </submittedName>
</protein>
<dbReference type="EMBL" id="JBHSAC010000039">
    <property type="protein sequence ID" value="MFC3932000.1"/>
    <property type="molecule type" value="Genomic_DNA"/>
</dbReference>
<dbReference type="GO" id="GO:0016746">
    <property type="term" value="F:acyltransferase activity"/>
    <property type="evidence" value="ECO:0007669"/>
    <property type="project" value="UniProtKB-KW"/>
</dbReference>
<keyword evidence="3" id="KW-1185">Reference proteome</keyword>